<proteinExistence type="predicted"/>
<name>A0ACB0F6Y5_RANTA</name>
<organism evidence="1 2">
    <name type="scientific">Rangifer tarandus platyrhynchus</name>
    <name type="common">Svalbard reindeer</name>
    <dbReference type="NCBI Taxonomy" id="3082113"/>
    <lineage>
        <taxon>Eukaryota</taxon>
        <taxon>Metazoa</taxon>
        <taxon>Chordata</taxon>
        <taxon>Craniata</taxon>
        <taxon>Vertebrata</taxon>
        <taxon>Euteleostomi</taxon>
        <taxon>Mammalia</taxon>
        <taxon>Eutheria</taxon>
        <taxon>Laurasiatheria</taxon>
        <taxon>Artiodactyla</taxon>
        <taxon>Ruminantia</taxon>
        <taxon>Pecora</taxon>
        <taxon>Cervidae</taxon>
        <taxon>Odocoileinae</taxon>
        <taxon>Rangifer</taxon>
    </lineage>
</organism>
<protein>
    <submittedName>
        <fullName evidence="1">Uncharacterized protein</fullName>
    </submittedName>
</protein>
<dbReference type="EMBL" id="OX596117">
    <property type="protein sequence ID" value="CAI9708592.1"/>
    <property type="molecule type" value="Genomic_DNA"/>
</dbReference>
<evidence type="ECO:0000313" key="1">
    <source>
        <dbReference type="EMBL" id="CAI9708592.1"/>
    </source>
</evidence>
<gene>
    <name evidence="1" type="ORF">MRATA1EN3_LOCUS19805</name>
</gene>
<sequence length="135" mass="14937">MGLAEQLACTSLTAFSCFTSAGVKRQKLLWGKCRKHFGPIFLPKLLVQSQELAVAHPTVQDSIPLNVYKPRWLSRRSPSCVTRFQEWKSTYSLQQGRAGLRTMRGAAALHARFRSSAQSRSPFARGRGGGGVCLQ</sequence>
<evidence type="ECO:0000313" key="2">
    <source>
        <dbReference type="Proteomes" id="UP001162501"/>
    </source>
</evidence>
<accession>A0ACB0F6Y5</accession>
<dbReference type="Proteomes" id="UP001162501">
    <property type="component" value="Chromosome 33"/>
</dbReference>
<reference evidence="1" key="1">
    <citation type="submission" date="2023-05" db="EMBL/GenBank/DDBJ databases">
        <authorList>
            <consortium name="ELIXIR-Norway"/>
        </authorList>
    </citation>
    <scope>NUCLEOTIDE SEQUENCE</scope>
</reference>